<dbReference type="Pfam" id="PF01168">
    <property type="entry name" value="Ala_racemase_N"/>
    <property type="match status" value="1"/>
</dbReference>
<dbReference type="Gene3D" id="3.20.20.10">
    <property type="entry name" value="Alanine racemase"/>
    <property type="match status" value="1"/>
</dbReference>
<evidence type="ECO:0000313" key="7">
    <source>
        <dbReference type="Proteomes" id="UP000320176"/>
    </source>
</evidence>
<dbReference type="RefSeq" id="WP_146518575.1">
    <property type="nucleotide sequence ID" value="NZ_CP151726.1"/>
</dbReference>
<gene>
    <name evidence="6" type="ORF">Pla52n_11310</name>
</gene>
<evidence type="ECO:0000256" key="2">
    <source>
        <dbReference type="HAMAP-Rule" id="MF_02087"/>
    </source>
</evidence>
<dbReference type="CDD" id="cd00635">
    <property type="entry name" value="PLPDE_III_YBL036c_like"/>
    <property type="match status" value="1"/>
</dbReference>
<dbReference type="AlphaFoldDB" id="A0A5C6B9B0"/>
<sequence length="240" mass="26712">MNNISQREQISQNWIEVRQSVHDAAKAVGRDPATVEIIGVTKYVDAETTAILADAGCHSLGENRPQMLWQKAETLNERKEIRWHLIGHLQRNKIRRLIPHVTMIHSIDSERLMTAIQTETADQVRSIDVLLEVNVSGEANKTGMQPAELRRLLRAYCENATQQPACVSIQGLMAMAGWETDSQQARRQFALARQLRDELADEFSLNLPHLSMGMSGDYAAAIAEGATMVRIGSALFAGII</sequence>
<evidence type="ECO:0000259" key="5">
    <source>
        <dbReference type="Pfam" id="PF01168"/>
    </source>
</evidence>
<dbReference type="EMBL" id="SJPN01000001">
    <property type="protein sequence ID" value="TWU08548.1"/>
    <property type="molecule type" value="Genomic_DNA"/>
</dbReference>
<dbReference type="PANTHER" id="PTHR10146:SF14">
    <property type="entry name" value="PYRIDOXAL PHOSPHATE HOMEOSTASIS PROTEIN"/>
    <property type="match status" value="1"/>
</dbReference>
<comment type="cofactor">
    <cofactor evidence="3">
        <name>pyridoxal 5'-phosphate</name>
        <dbReference type="ChEBI" id="CHEBI:597326"/>
    </cofactor>
</comment>
<organism evidence="6 7">
    <name type="scientific">Stieleria varia</name>
    <dbReference type="NCBI Taxonomy" id="2528005"/>
    <lineage>
        <taxon>Bacteria</taxon>
        <taxon>Pseudomonadati</taxon>
        <taxon>Planctomycetota</taxon>
        <taxon>Planctomycetia</taxon>
        <taxon>Pirellulales</taxon>
        <taxon>Pirellulaceae</taxon>
        <taxon>Stieleria</taxon>
    </lineage>
</organism>
<dbReference type="GO" id="GO:0030170">
    <property type="term" value="F:pyridoxal phosphate binding"/>
    <property type="evidence" value="ECO:0007669"/>
    <property type="project" value="UniProtKB-UniRule"/>
</dbReference>
<dbReference type="InterPro" id="IPR011078">
    <property type="entry name" value="PyrdxlP_homeostasis"/>
</dbReference>
<evidence type="ECO:0000313" key="6">
    <source>
        <dbReference type="EMBL" id="TWU08548.1"/>
    </source>
</evidence>
<comment type="function">
    <text evidence="2">Pyridoxal 5'-phosphate (PLP)-binding protein, which is involved in PLP homeostasis.</text>
</comment>
<name>A0A5C6B9B0_9BACT</name>
<dbReference type="PANTHER" id="PTHR10146">
    <property type="entry name" value="PROLINE SYNTHETASE CO-TRANSCRIBED BACTERIAL HOMOLOG PROTEIN"/>
    <property type="match status" value="1"/>
</dbReference>
<dbReference type="OrthoDB" id="9804072at2"/>
<feature type="domain" description="Alanine racemase N-terminal" evidence="5">
    <location>
        <begin position="42"/>
        <end position="236"/>
    </location>
</feature>
<dbReference type="InterPro" id="IPR029066">
    <property type="entry name" value="PLP-binding_barrel"/>
</dbReference>
<proteinExistence type="inferred from homology"/>
<dbReference type="InterPro" id="IPR001608">
    <property type="entry name" value="Ala_racemase_N"/>
</dbReference>
<dbReference type="Proteomes" id="UP000320176">
    <property type="component" value="Unassembled WGS sequence"/>
</dbReference>
<reference evidence="6 7" key="1">
    <citation type="submission" date="2019-02" db="EMBL/GenBank/DDBJ databases">
        <title>Deep-cultivation of Planctomycetes and their phenomic and genomic characterization uncovers novel biology.</title>
        <authorList>
            <person name="Wiegand S."/>
            <person name="Jogler M."/>
            <person name="Boedeker C."/>
            <person name="Pinto D."/>
            <person name="Vollmers J."/>
            <person name="Rivas-Marin E."/>
            <person name="Kohn T."/>
            <person name="Peeters S.H."/>
            <person name="Heuer A."/>
            <person name="Rast P."/>
            <person name="Oberbeckmann S."/>
            <person name="Bunk B."/>
            <person name="Jeske O."/>
            <person name="Meyerdierks A."/>
            <person name="Storesund J.E."/>
            <person name="Kallscheuer N."/>
            <person name="Luecker S."/>
            <person name="Lage O.M."/>
            <person name="Pohl T."/>
            <person name="Merkel B.J."/>
            <person name="Hornburger P."/>
            <person name="Mueller R.-W."/>
            <person name="Bruemmer F."/>
            <person name="Labrenz M."/>
            <person name="Spormann A.M."/>
            <person name="Op Den Camp H."/>
            <person name="Overmann J."/>
            <person name="Amann R."/>
            <person name="Jetten M.S.M."/>
            <person name="Mascher T."/>
            <person name="Medema M.H."/>
            <person name="Devos D.P."/>
            <person name="Kaster A.-K."/>
            <person name="Ovreas L."/>
            <person name="Rohde M."/>
            <person name="Galperin M.Y."/>
            <person name="Jogler C."/>
        </authorList>
    </citation>
    <scope>NUCLEOTIDE SEQUENCE [LARGE SCALE GENOMIC DNA]</scope>
    <source>
        <strain evidence="6 7">Pla52n</strain>
    </source>
</reference>
<comment type="similarity">
    <text evidence="2 4">Belongs to the pyridoxal phosphate-binding protein YggS/PROSC family.</text>
</comment>
<feature type="modified residue" description="N6-(pyridoxal phosphate)lysine" evidence="2 3">
    <location>
        <position position="42"/>
    </location>
</feature>
<dbReference type="SUPFAM" id="SSF51419">
    <property type="entry name" value="PLP-binding barrel"/>
    <property type="match status" value="1"/>
</dbReference>
<keyword evidence="1 2" id="KW-0663">Pyridoxal phosphate</keyword>
<keyword evidence="7" id="KW-1185">Reference proteome</keyword>
<dbReference type="NCBIfam" id="TIGR00044">
    <property type="entry name" value="YggS family pyridoxal phosphate-dependent enzyme"/>
    <property type="match status" value="1"/>
</dbReference>
<dbReference type="PIRSF" id="PIRSF004848">
    <property type="entry name" value="YBL036c_PLPDEIII"/>
    <property type="match status" value="1"/>
</dbReference>
<evidence type="ECO:0000256" key="3">
    <source>
        <dbReference type="PIRSR" id="PIRSR004848-1"/>
    </source>
</evidence>
<accession>A0A5C6B9B0</accession>
<comment type="caution">
    <text evidence="6">The sequence shown here is derived from an EMBL/GenBank/DDBJ whole genome shotgun (WGS) entry which is preliminary data.</text>
</comment>
<evidence type="ECO:0000256" key="1">
    <source>
        <dbReference type="ARBA" id="ARBA00022898"/>
    </source>
</evidence>
<evidence type="ECO:0000256" key="4">
    <source>
        <dbReference type="RuleBase" id="RU004514"/>
    </source>
</evidence>
<dbReference type="HAMAP" id="MF_02087">
    <property type="entry name" value="PLP_homeostasis"/>
    <property type="match status" value="1"/>
</dbReference>
<protein>
    <recommendedName>
        <fullName evidence="2">Pyridoxal phosphate homeostasis protein</fullName>
        <shortName evidence="2">PLP homeostasis protein</shortName>
    </recommendedName>
</protein>